<dbReference type="FunFam" id="3.80.10.10:FF:000095">
    <property type="entry name" value="LRR receptor-like serine/threonine-protein kinase GSO1"/>
    <property type="match status" value="1"/>
</dbReference>
<dbReference type="PANTHER" id="PTHR48061">
    <property type="entry name" value="LEUCINE-RICH REPEAT RECEPTOR PROTEIN KINASE EMS1-LIKE-RELATED"/>
    <property type="match status" value="1"/>
</dbReference>
<dbReference type="FunFam" id="3.80.10.10:FF:000400">
    <property type="entry name" value="Nuclear pore complex protein NUP107"/>
    <property type="match status" value="1"/>
</dbReference>
<dbReference type="InterPro" id="IPR032675">
    <property type="entry name" value="LRR_dom_sf"/>
</dbReference>
<evidence type="ECO:0000256" key="3">
    <source>
        <dbReference type="ARBA" id="ARBA00022475"/>
    </source>
</evidence>
<dbReference type="PANTHER" id="PTHR48061:SF10">
    <property type="entry name" value="LEUCINE-RICH REPEAT-CONTAINING N-TERMINAL PLANT-TYPE DOMAIN-CONTAINING PROTEIN"/>
    <property type="match status" value="1"/>
</dbReference>
<dbReference type="FunFam" id="3.80.10.10:FF:000470">
    <property type="entry name" value="LRR receptor-like serine/threonine-protein kinase RPK2"/>
    <property type="match status" value="1"/>
</dbReference>
<dbReference type="Gene3D" id="3.80.10.10">
    <property type="entry name" value="Ribonuclease Inhibitor"/>
    <property type="match status" value="3"/>
</dbReference>
<dbReference type="GO" id="GO:0051606">
    <property type="term" value="P:detection of stimulus"/>
    <property type="evidence" value="ECO:0007669"/>
    <property type="project" value="UniProtKB-ARBA"/>
</dbReference>
<dbReference type="EMBL" id="JBJKTR010000001">
    <property type="protein sequence ID" value="KAL3379479.1"/>
    <property type="molecule type" value="Genomic_DNA"/>
</dbReference>
<keyword evidence="6 12" id="KW-0732">Signal</keyword>
<keyword evidence="4" id="KW-0433">Leucine-rich repeat</keyword>
<keyword evidence="8" id="KW-1133">Transmembrane helix</keyword>
<evidence type="ECO:0000256" key="7">
    <source>
        <dbReference type="ARBA" id="ARBA00022737"/>
    </source>
</evidence>
<sequence>MGYVKLVFLMLFSLLCKLAFCSSLSHLCPKDQALALLQFKHMFTIDPYSSFLSYWNKNIDCCSWVGVHCDEMTGQVTELNLGDSQLQGKFHDSNSSLFQLSSLKRLDLSNNNFSGSLIPPKFGELSSLTHLDLSNSGFSGLIPEEISHLSKLQVLSIQSSLLSFRPNNFELLLKNLTQLREVEFYDVNISSTIPLNFSSYLTTLFLQNTQLYGVLPERVFHLSNLKSLDLLDNPQLTVRFPTTKWNSSASLMELDLYSVNATGRIPESFGHLTSLRTLTIASCNLSGSIPKPLWNLTNIYHLDLGYNHLEGSISNFFRFGKLTELYLGNNNFDGQLEFLSFNGWGQLEQLDFSFNSLTGPIPSNLSGLQNLQVFFLSSNHLNGTIPSSVFSLPSLTNLGLSDNHLSGKIQEFESGTLSEVDLKQNQLQGPIPKSLLDQMSLQHLLLSYNNLSGKIASTICNVNMLQVLDLGSNNLEGAIPQCLGEISGLVILDLSNNSLSGTINTNFSIGNQLKVIKLHGNKLEGKIPRSLINCTYLEVLDLGNNELNDTFPKWLGTLLNLKILSLRSNMLHGPLKVSKNQNLFDRLQIIDASSNGFSGSLPASLFENFQAMRIIDQNVTTPGYLGDIELIYESHLRTPVYVGDLFSVY</sequence>
<proteinExistence type="inferred from homology"/>
<dbReference type="InterPro" id="IPR003591">
    <property type="entry name" value="Leu-rich_rpt_typical-subtyp"/>
</dbReference>
<gene>
    <name evidence="14" type="ORF">AABB24_000264</name>
</gene>
<dbReference type="AlphaFoldDB" id="A0ABD2VFI2"/>
<evidence type="ECO:0000313" key="15">
    <source>
        <dbReference type="Proteomes" id="UP001627284"/>
    </source>
</evidence>
<dbReference type="InterPro" id="IPR046956">
    <property type="entry name" value="RLP23-like"/>
</dbReference>
<evidence type="ECO:0000256" key="9">
    <source>
        <dbReference type="ARBA" id="ARBA00023136"/>
    </source>
</evidence>
<feature type="signal peptide" evidence="12">
    <location>
        <begin position="1"/>
        <end position="21"/>
    </location>
</feature>
<dbReference type="GO" id="GO:0009653">
    <property type="term" value="P:anatomical structure morphogenesis"/>
    <property type="evidence" value="ECO:0007669"/>
    <property type="project" value="UniProtKB-ARBA"/>
</dbReference>
<dbReference type="GO" id="GO:0005886">
    <property type="term" value="C:plasma membrane"/>
    <property type="evidence" value="ECO:0007669"/>
    <property type="project" value="UniProtKB-SubCell"/>
</dbReference>
<keyword evidence="15" id="KW-1185">Reference proteome</keyword>
<dbReference type="InterPro" id="IPR001611">
    <property type="entry name" value="Leu-rich_rpt"/>
</dbReference>
<evidence type="ECO:0000256" key="4">
    <source>
        <dbReference type="ARBA" id="ARBA00022614"/>
    </source>
</evidence>
<feature type="chain" id="PRO_5044878076" description="Leucine-rich repeat-containing N-terminal plant-type domain-containing protein" evidence="12">
    <location>
        <begin position="22"/>
        <end position="649"/>
    </location>
</feature>
<feature type="domain" description="Leucine-rich repeat-containing N-terminal plant-type" evidence="13">
    <location>
        <begin position="30"/>
        <end position="70"/>
    </location>
</feature>
<evidence type="ECO:0000256" key="6">
    <source>
        <dbReference type="ARBA" id="ARBA00022729"/>
    </source>
</evidence>
<keyword evidence="11" id="KW-0325">Glycoprotein</keyword>
<name>A0ABD2VFI2_9SOLN</name>
<evidence type="ECO:0000256" key="1">
    <source>
        <dbReference type="ARBA" id="ARBA00004251"/>
    </source>
</evidence>
<keyword evidence="10" id="KW-0675">Receptor</keyword>
<dbReference type="SUPFAM" id="SSF52058">
    <property type="entry name" value="L domain-like"/>
    <property type="match status" value="1"/>
</dbReference>
<evidence type="ECO:0000256" key="12">
    <source>
        <dbReference type="SAM" id="SignalP"/>
    </source>
</evidence>
<reference evidence="14 15" key="1">
    <citation type="submission" date="2024-05" db="EMBL/GenBank/DDBJ databases">
        <title>De novo assembly of an allotetraploid wild potato.</title>
        <authorList>
            <person name="Hosaka A.J."/>
        </authorList>
    </citation>
    <scope>NUCLEOTIDE SEQUENCE [LARGE SCALE GENOMIC DNA]</scope>
    <source>
        <tissue evidence="14">Young leaves</tissue>
    </source>
</reference>
<keyword evidence="9" id="KW-0472">Membrane</keyword>
<dbReference type="GO" id="GO:0050832">
    <property type="term" value="P:defense response to fungus"/>
    <property type="evidence" value="ECO:0007669"/>
    <property type="project" value="UniProtKB-ARBA"/>
</dbReference>
<comment type="similarity">
    <text evidence="2">Belongs to the RLP family.</text>
</comment>
<dbReference type="Pfam" id="PF00560">
    <property type="entry name" value="LRR_1"/>
    <property type="match status" value="5"/>
</dbReference>
<dbReference type="InterPro" id="IPR013210">
    <property type="entry name" value="LRR_N_plant-typ"/>
</dbReference>
<organism evidence="14 15">
    <name type="scientific">Solanum stoloniferum</name>
    <dbReference type="NCBI Taxonomy" id="62892"/>
    <lineage>
        <taxon>Eukaryota</taxon>
        <taxon>Viridiplantae</taxon>
        <taxon>Streptophyta</taxon>
        <taxon>Embryophyta</taxon>
        <taxon>Tracheophyta</taxon>
        <taxon>Spermatophyta</taxon>
        <taxon>Magnoliopsida</taxon>
        <taxon>eudicotyledons</taxon>
        <taxon>Gunneridae</taxon>
        <taxon>Pentapetalae</taxon>
        <taxon>asterids</taxon>
        <taxon>lamiids</taxon>
        <taxon>Solanales</taxon>
        <taxon>Solanaceae</taxon>
        <taxon>Solanoideae</taxon>
        <taxon>Solaneae</taxon>
        <taxon>Solanum</taxon>
    </lineage>
</organism>
<keyword evidence="3" id="KW-1003">Cell membrane</keyword>
<dbReference type="FunFam" id="3.80.10.10:FF:000041">
    <property type="entry name" value="LRR receptor-like serine/threonine-protein kinase ERECTA"/>
    <property type="match status" value="1"/>
</dbReference>
<evidence type="ECO:0000256" key="8">
    <source>
        <dbReference type="ARBA" id="ARBA00022989"/>
    </source>
</evidence>
<evidence type="ECO:0000256" key="5">
    <source>
        <dbReference type="ARBA" id="ARBA00022692"/>
    </source>
</evidence>
<comment type="caution">
    <text evidence="14">The sequence shown here is derived from an EMBL/GenBank/DDBJ whole genome shotgun (WGS) entry which is preliminary data.</text>
</comment>
<evidence type="ECO:0000256" key="10">
    <source>
        <dbReference type="ARBA" id="ARBA00023170"/>
    </source>
</evidence>
<keyword evidence="5" id="KW-0812">Transmembrane</keyword>
<evidence type="ECO:0000313" key="14">
    <source>
        <dbReference type="EMBL" id="KAL3379479.1"/>
    </source>
</evidence>
<protein>
    <recommendedName>
        <fullName evidence="13">Leucine-rich repeat-containing N-terminal plant-type domain-containing protein</fullName>
    </recommendedName>
</protein>
<dbReference type="Proteomes" id="UP001627284">
    <property type="component" value="Unassembled WGS sequence"/>
</dbReference>
<accession>A0ABD2VFI2</accession>
<dbReference type="Pfam" id="PF08263">
    <property type="entry name" value="LRRNT_2"/>
    <property type="match status" value="1"/>
</dbReference>
<comment type="subcellular location">
    <subcellularLocation>
        <location evidence="1">Cell membrane</location>
        <topology evidence="1">Single-pass type I membrane protein</topology>
    </subcellularLocation>
</comment>
<evidence type="ECO:0000256" key="11">
    <source>
        <dbReference type="ARBA" id="ARBA00023180"/>
    </source>
</evidence>
<dbReference type="GO" id="GO:0099402">
    <property type="term" value="P:plant organ development"/>
    <property type="evidence" value="ECO:0007669"/>
    <property type="project" value="UniProtKB-ARBA"/>
</dbReference>
<keyword evidence="7" id="KW-0677">Repeat</keyword>
<evidence type="ECO:0000256" key="2">
    <source>
        <dbReference type="ARBA" id="ARBA00009592"/>
    </source>
</evidence>
<dbReference type="SMART" id="SM00369">
    <property type="entry name" value="LRR_TYP"/>
    <property type="match status" value="5"/>
</dbReference>
<dbReference type="Pfam" id="PF13855">
    <property type="entry name" value="LRR_8"/>
    <property type="match status" value="2"/>
</dbReference>
<dbReference type="SUPFAM" id="SSF52047">
    <property type="entry name" value="RNI-like"/>
    <property type="match status" value="1"/>
</dbReference>
<evidence type="ECO:0000259" key="13">
    <source>
        <dbReference type="Pfam" id="PF08263"/>
    </source>
</evidence>